<feature type="transmembrane region" description="Helical" evidence="1">
    <location>
        <begin position="31"/>
        <end position="50"/>
    </location>
</feature>
<reference evidence="2" key="1">
    <citation type="journal article" date="2021" name="Proc. Natl. Acad. Sci. U.S.A.">
        <title>A Catalog of Tens of Thousands of Viruses from Human Metagenomes Reveals Hidden Associations with Chronic Diseases.</title>
        <authorList>
            <person name="Tisza M.J."/>
            <person name="Buck C.B."/>
        </authorList>
    </citation>
    <scope>NUCLEOTIDE SEQUENCE</scope>
    <source>
        <strain evidence="2">Ct3z32</strain>
    </source>
</reference>
<keyword evidence="1" id="KW-1133">Transmembrane helix</keyword>
<evidence type="ECO:0000256" key="1">
    <source>
        <dbReference type="SAM" id="Phobius"/>
    </source>
</evidence>
<name>A0A8S5VI33_9CAUD</name>
<accession>A0A8S5VI33</accession>
<keyword evidence="1" id="KW-0472">Membrane</keyword>
<evidence type="ECO:0000313" key="2">
    <source>
        <dbReference type="EMBL" id="DAG06255.1"/>
    </source>
</evidence>
<proteinExistence type="predicted"/>
<dbReference type="EMBL" id="BK016267">
    <property type="protein sequence ID" value="DAG06255.1"/>
    <property type="molecule type" value="Genomic_DNA"/>
</dbReference>
<sequence length="73" mass="8546">MYEEAQKRVNLSVIFLSDCEITKNSFKTKTFLRLFLSIPNIFCIFVLIIAQMPQFARQVRSISNENEISNIEN</sequence>
<protein>
    <submittedName>
        <fullName evidence="2">Uncharacterized protein</fullName>
    </submittedName>
</protein>
<keyword evidence="1" id="KW-0812">Transmembrane</keyword>
<organism evidence="2">
    <name type="scientific">Siphoviridae sp. ct3z32</name>
    <dbReference type="NCBI Taxonomy" id="2825327"/>
    <lineage>
        <taxon>Viruses</taxon>
        <taxon>Duplodnaviria</taxon>
        <taxon>Heunggongvirae</taxon>
        <taxon>Uroviricota</taxon>
        <taxon>Caudoviricetes</taxon>
    </lineage>
</organism>